<dbReference type="OMA" id="HECAGAV"/>
<organism evidence="1 2">
    <name type="scientific">Polarella glacialis</name>
    <name type="common">Dinoflagellate</name>
    <dbReference type="NCBI Taxonomy" id="89957"/>
    <lineage>
        <taxon>Eukaryota</taxon>
        <taxon>Sar</taxon>
        <taxon>Alveolata</taxon>
        <taxon>Dinophyceae</taxon>
        <taxon>Suessiales</taxon>
        <taxon>Suessiaceae</taxon>
        <taxon>Polarella</taxon>
    </lineage>
</organism>
<name>A0A813H3N2_POLGL</name>
<keyword evidence="2" id="KW-1185">Reference proteome</keyword>
<comment type="caution">
    <text evidence="1">The sequence shown here is derived from an EMBL/GenBank/DDBJ whole genome shotgun (WGS) entry which is preliminary data.</text>
</comment>
<dbReference type="EMBL" id="CAJNNV010030359">
    <property type="protein sequence ID" value="CAE8632267.1"/>
    <property type="molecule type" value="Genomic_DNA"/>
</dbReference>
<proteinExistence type="predicted"/>
<dbReference type="OrthoDB" id="425681at2759"/>
<dbReference type="Proteomes" id="UP000654075">
    <property type="component" value="Unassembled WGS sequence"/>
</dbReference>
<dbReference type="AlphaFoldDB" id="A0A813H3N2"/>
<reference evidence="1" key="1">
    <citation type="submission" date="2021-02" db="EMBL/GenBank/DDBJ databases">
        <authorList>
            <person name="Dougan E. K."/>
            <person name="Rhodes N."/>
            <person name="Thang M."/>
            <person name="Chan C."/>
        </authorList>
    </citation>
    <scope>NUCLEOTIDE SEQUENCE</scope>
</reference>
<evidence type="ECO:0000313" key="1">
    <source>
        <dbReference type="EMBL" id="CAE8632267.1"/>
    </source>
</evidence>
<evidence type="ECO:0008006" key="3">
    <source>
        <dbReference type="Google" id="ProtNLM"/>
    </source>
</evidence>
<evidence type="ECO:0000313" key="2">
    <source>
        <dbReference type="Proteomes" id="UP000654075"/>
    </source>
</evidence>
<sequence>MTTCKLEDHITHHARSICDRRAMQDKGKVQAFMREVHDRRSEFELGWKVDNHRHCAAYQELLAELAAKHFPKPTTHPSKTYITDQTWDMIVYKRTIRNAVRKQTRHIRRPWLSAAFDAWKGTASMFCVGDESLAGFTSSFVQIRHLSLTLKILHGKVQSMLSHDRKEHLEKIASTLEYTCCHKSLTDVLKSLSPYRGEGAKQKTQRVRPLPKLQLEDGSFAGSMKEVSERWQQHFAKIEVGEVVDLHALRAVCVKEYSQLVTTLPPPVFVNLPTLTEVEHAIRKVRKGRAVGEDMLPSELFQCDPSVMARLVYPLALKAVALVQPPHQLQGGLLHHLYKGKGVHHDCGNSRAILIQDAMAKLIRTPVRSRLYEVYEQYSLPLQLGGKKKLACDFACHLLREHQNLAANLHECAGAVFVDITSAFYSVIKQLCHDIKGDFSDEQVAKVLLATGLPPSCMEELTSILRSKQSVLTQAGVDKHLEAVVGAFNHYTWFSTQNVSTVVATARGSRPGDTFGDVLFNFIAAWMLKEINVSLIAVDINVVIEWSGERNCVPAESEHFLPPP</sequence>
<protein>
    <recommendedName>
        <fullName evidence="3">Reverse transcriptase domain-containing protein</fullName>
    </recommendedName>
</protein>
<gene>
    <name evidence="1" type="ORF">PGLA1383_LOCUS48254</name>
</gene>
<accession>A0A813H3N2</accession>